<keyword evidence="1" id="KW-0812">Transmembrane</keyword>
<feature type="transmembrane region" description="Helical" evidence="1">
    <location>
        <begin position="125"/>
        <end position="147"/>
    </location>
</feature>
<evidence type="ECO:0000313" key="2">
    <source>
        <dbReference type="EMBL" id="CAI8007886.1"/>
    </source>
</evidence>
<proteinExistence type="predicted"/>
<reference evidence="2" key="1">
    <citation type="submission" date="2023-03" db="EMBL/GenBank/DDBJ databases">
        <authorList>
            <person name="Steffen K."/>
            <person name="Cardenas P."/>
        </authorList>
    </citation>
    <scope>NUCLEOTIDE SEQUENCE</scope>
</reference>
<keyword evidence="1" id="KW-0472">Membrane</keyword>
<feature type="transmembrane region" description="Helical" evidence="1">
    <location>
        <begin position="86"/>
        <end position="113"/>
    </location>
</feature>
<sequence length="274" mass="28649">MLTGVALMALLTWRGRSIGHKLLLGGIAIVLLVFCGLGYLSFGILYLPSALALLVAVVAFSILSGPGKEQPQQSGGVRMAGKFYQVMRISSFVSHALAWAVYLVVSFGFVVWPALRDGYGEDLKVLATVFAPVAISGLGWLTVLTQGRRATGKPVPRTVAVFLAVFCVLAIFAVALIYLPILVKLVIGIIVGSYLVVLALDVGWAGRSLLLGIAAVLLLGFGVLAGFSVGFFSSDSLGDGGRGAGEPGCQVVARDPTAPVVSAFEIYGESISFR</sequence>
<organism evidence="2 3">
    <name type="scientific">Geodia barretti</name>
    <name type="common">Barrett's horny sponge</name>
    <dbReference type="NCBI Taxonomy" id="519541"/>
    <lineage>
        <taxon>Eukaryota</taxon>
        <taxon>Metazoa</taxon>
        <taxon>Porifera</taxon>
        <taxon>Demospongiae</taxon>
        <taxon>Heteroscleromorpha</taxon>
        <taxon>Tetractinellida</taxon>
        <taxon>Astrophorina</taxon>
        <taxon>Geodiidae</taxon>
        <taxon>Geodia</taxon>
    </lineage>
</organism>
<feature type="transmembrane region" description="Helical" evidence="1">
    <location>
        <begin position="46"/>
        <end position="65"/>
    </location>
</feature>
<comment type="caution">
    <text evidence="2">The sequence shown here is derived from an EMBL/GenBank/DDBJ whole genome shotgun (WGS) entry which is preliminary data.</text>
</comment>
<accession>A0AA35W8E7</accession>
<dbReference type="EMBL" id="CASHTH010000801">
    <property type="protein sequence ID" value="CAI8007886.1"/>
    <property type="molecule type" value="Genomic_DNA"/>
</dbReference>
<feature type="transmembrane region" description="Helical" evidence="1">
    <location>
        <begin position="185"/>
        <end position="202"/>
    </location>
</feature>
<dbReference type="Proteomes" id="UP001174909">
    <property type="component" value="Unassembled WGS sequence"/>
</dbReference>
<protein>
    <submittedName>
        <fullName evidence="2">Uncharacterized protein</fullName>
    </submittedName>
</protein>
<keyword evidence="3" id="KW-1185">Reference proteome</keyword>
<feature type="transmembrane region" description="Helical" evidence="1">
    <location>
        <begin position="21"/>
        <end position="40"/>
    </location>
</feature>
<feature type="transmembrane region" description="Helical" evidence="1">
    <location>
        <begin position="159"/>
        <end position="179"/>
    </location>
</feature>
<gene>
    <name evidence="2" type="ORF">GBAR_LOCUS5463</name>
</gene>
<feature type="transmembrane region" description="Helical" evidence="1">
    <location>
        <begin position="209"/>
        <end position="232"/>
    </location>
</feature>
<name>A0AA35W8E7_GEOBA</name>
<keyword evidence="1" id="KW-1133">Transmembrane helix</keyword>
<evidence type="ECO:0000313" key="3">
    <source>
        <dbReference type="Proteomes" id="UP001174909"/>
    </source>
</evidence>
<dbReference type="AlphaFoldDB" id="A0AA35W8E7"/>
<evidence type="ECO:0000256" key="1">
    <source>
        <dbReference type="SAM" id="Phobius"/>
    </source>
</evidence>